<dbReference type="PANTHER" id="PTHR12631">
    <property type="entry name" value="ALPHA-L-IDURONIDASE"/>
    <property type="match status" value="1"/>
</dbReference>
<dbReference type="PRINTS" id="PR00745">
    <property type="entry name" value="GLHYDRLASE39"/>
</dbReference>
<dbReference type="EMBL" id="MNXQ01000047">
    <property type="protein sequence ID" value="OIP03146.1"/>
    <property type="molecule type" value="Genomic_DNA"/>
</dbReference>
<gene>
    <name evidence="6" type="ORF">AUK18_02560</name>
</gene>
<dbReference type="PANTHER" id="PTHR12631:SF10">
    <property type="entry name" value="BETA-XYLOSIDASE-LIKE PROTEIN-RELATED"/>
    <property type="match status" value="1"/>
</dbReference>
<protein>
    <recommendedName>
        <fullName evidence="5">Glycosyl hydrolases family 39 N-terminal catalytic domain-containing protein</fullName>
    </recommendedName>
</protein>
<comment type="similarity">
    <text evidence="1">Belongs to the glycosyl hydrolase 39 family.</text>
</comment>
<sequence>MKLKILGLIVLLVGLAISLDLGSKVSRLFSEATGKKAEIVVEADKEIGPVPRLWNNFSQGGESHDGMLTAAIKPMQALSPGYVRLDHIYDFYDVVKKEDGRLKFNWTKLDREVEAILKMGAKPFLALSYMPPALGSDVTGKPDSWDQWQEVVKTTIEHYSGKNNKNIDKVYYEVWNEPDLFGNWKTAGDKNYLEMYRQTAMAANKAANVQSFKLGGPATTGMYRNWIEAMFKMVNEENLRFDFVSWHRYSLSSEQYKKDVEELSSLLETYPRLALKEKIVSEWGLDAENNPGYDDNLGAAHTLASVLEMIGSVSKAFSFEIKDGLSPENKTFWGRFGMMSHEDTGLVLKPRYQAYRWLNALGETRIYLTGEGSWVKAVAAKKADELQIFLVNYDPANSHHETVPVVIKNLRSGSYEVIKENFNGQTQKTRVKINSGTWAGQVIMPANEMVKLTVRPTTEVSE</sequence>
<dbReference type="InterPro" id="IPR017853">
    <property type="entry name" value="GH"/>
</dbReference>
<dbReference type="Pfam" id="PF01229">
    <property type="entry name" value="Glyco_hydro_39"/>
    <property type="match status" value="1"/>
</dbReference>
<dbReference type="GO" id="GO:0005975">
    <property type="term" value="P:carbohydrate metabolic process"/>
    <property type="evidence" value="ECO:0007669"/>
    <property type="project" value="InterPro"/>
</dbReference>
<dbReference type="Gene3D" id="3.20.20.80">
    <property type="entry name" value="Glycosidases"/>
    <property type="match status" value="1"/>
</dbReference>
<dbReference type="PROSITE" id="PS00659">
    <property type="entry name" value="GLYCOSYL_HYDROL_F5"/>
    <property type="match status" value="1"/>
</dbReference>
<evidence type="ECO:0000259" key="5">
    <source>
        <dbReference type="Pfam" id="PF01229"/>
    </source>
</evidence>
<name>A0A1J5B572_9BACT</name>
<evidence type="ECO:0000256" key="1">
    <source>
        <dbReference type="ARBA" id="ARBA00008875"/>
    </source>
</evidence>
<keyword evidence="3" id="KW-0326">Glycosidase</keyword>
<reference evidence="6 7" key="1">
    <citation type="journal article" date="2016" name="Environ. Microbiol.">
        <title>Genomic resolution of a cold subsurface aquifer community provides metabolic insights for novel microbes adapted to high CO concentrations.</title>
        <authorList>
            <person name="Probst A.J."/>
            <person name="Castelle C.J."/>
            <person name="Singh A."/>
            <person name="Brown C.T."/>
            <person name="Anantharaman K."/>
            <person name="Sharon I."/>
            <person name="Hug L.A."/>
            <person name="Burstein D."/>
            <person name="Emerson J.B."/>
            <person name="Thomas B.C."/>
            <person name="Banfield J.F."/>
        </authorList>
    </citation>
    <scope>NUCLEOTIDE SEQUENCE [LARGE SCALE GENOMIC DNA]</scope>
    <source>
        <strain evidence="6">CG2_30_44_31</strain>
    </source>
</reference>
<comment type="caution">
    <text evidence="6">The sequence shown here is derived from an EMBL/GenBank/DDBJ whole genome shotgun (WGS) entry which is preliminary data.</text>
</comment>
<evidence type="ECO:0000256" key="4">
    <source>
        <dbReference type="PIRSR" id="PIRSR600514-1"/>
    </source>
</evidence>
<feature type="domain" description="Glycosyl hydrolases family 39 N-terminal catalytic" evidence="5">
    <location>
        <begin position="81"/>
        <end position="371"/>
    </location>
</feature>
<dbReference type="InterPro" id="IPR051923">
    <property type="entry name" value="Glycosyl_Hydrolase_39"/>
</dbReference>
<dbReference type="GO" id="GO:0004553">
    <property type="term" value="F:hydrolase activity, hydrolyzing O-glycosyl compounds"/>
    <property type="evidence" value="ECO:0007669"/>
    <property type="project" value="InterPro"/>
</dbReference>
<evidence type="ECO:0000313" key="7">
    <source>
        <dbReference type="Proteomes" id="UP000183605"/>
    </source>
</evidence>
<organism evidence="6 7">
    <name type="scientific">Candidatus Beckwithbacteria bacterium CG2_30_44_31</name>
    <dbReference type="NCBI Taxonomy" id="1805035"/>
    <lineage>
        <taxon>Bacteria</taxon>
        <taxon>Candidatus Beckwithiibacteriota</taxon>
    </lineage>
</organism>
<proteinExistence type="inferred from homology"/>
<accession>A0A1J5B572</accession>
<evidence type="ECO:0000256" key="3">
    <source>
        <dbReference type="ARBA" id="ARBA00023295"/>
    </source>
</evidence>
<dbReference type="SUPFAM" id="SSF51445">
    <property type="entry name" value="(Trans)glycosidases"/>
    <property type="match status" value="1"/>
</dbReference>
<keyword evidence="2" id="KW-0378">Hydrolase</keyword>
<evidence type="ECO:0000256" key="2">
    <source>
        <dbReference type="ARBA" id="ARBA00022801"/>
    </source>
</evidence>
<dbReference type="InterPro" id="IPR000514">
    <property type="entry name" value="Glyco_hydro_39"/>
</dbReference>
<dbReference type="Proteomes" id="UP000183605">
    <property type="component" value="Unassembled WGS sequence"/>
</dbReference>
<dbReference type="InterPro" id="IPR018087">
    <property type="entry name" value="Glyco_hydro_5_CS"/>
</dbReference>
<feature type="active site" description="Proton donor" evidence="4">
    <location>
        <position position="177"/>
    </location>
</feature>
<evidence type="ECO:0000313" key="6">
    <source>
        <dbReference type="EMBL" id="OIP03146.1"/>
    </source>
</evidence>
<dbReference type="AlphaFoldDB" id="A0A1J5B572"/>
<dbReference type="InterPro" id="IPR049166">
    <property type="entry name" value="GH39_cat"/>
</dbReference>